<dbReference type="GO" id="GO:0016020">
    <property type="term" value="C:membrane"/>
    <property type="evidence" value="ECO:0007669"/>
    <property type="project" value="UniProtKB-SubCell"/>
</dbReference>
<dbReference type="GeneID" id="93614494"/>
<dbReference type="Proteomes" id="UP000009138">
    <property type="component" value="Unassembled WGS sequence"/>
</dbReference>
<feature type="transmembrane region" description="Helical" evidence="6">
    <location>
        <begin position="220"/>
        <end position="241"/>
    </location>
</feature>
<sequence length="398" mass="43708">MGAALSCVALPALGSLGTWIASCFSAAACSLACKSCNCNNSVATRIGYAIAWLMLSDWAVKQIRKLTLDYLKLNCAEGTCYGTIAVHRVCFALVLFHTLLGLLLLGVHNSRQKRSSLQNGWWGPKVFCWLSLLVASFFIPNEFFRVWGNYIALIGAAMFILFGLVLLVDFAHSWTERCLENMEYSEKWKYILIGGTLFLLASSVTLTGIMYGFFAAQDCSLNQFFVTFNLVLGLLITFLCVMPSVQDANPRSGLSQSSIVIIYCTYLVLSAVANEPNDKECNPLRKSQGPQTTSIVLGALFTFLAIAYSTSKAATQGIEGTGTSPSRENLIASVENGCYVCSYAFNKLANSGEDTLIRIGQSYTAVWVKVVSGWICYGLYSWSLLAPVFMPEWFLDTY</sequence>
<dbReference type="eggNOG" id="KOG2592">
    <property type="taxonomic scope" value="Eukaryota"/>
</dbReference>
<reference evidence="8 9" key="1">
    <citation type="journal article" date="2009" name="PLoS Genet.">
        <title>Genomic analysis of the basal lineage fungus Rhizopus oryzae reveals a whole-genome duplication.</title>
        <authorList>
            <person name="Ma L.-J."/>
            <person name="Ibrahim A.S."/>
            <person name="Skory C."/>
            <person name="Grabherr M.G."/>
            <person name="Burger G."/>
            <person name="Butler M."/>
            <person name="Elias M."/>
            <person name="Idnurm A."/>
            <person name="Lang B.F."/>
            <person name="Sone T."/>
            <person name="Abe A."/>
            <person name="Calvo S.E."/>
            <person name="Corrochano L.M."/>
            <person name="Engels R."/>
            <person name="Fu J."/>
            <person name="Hansberg W."/>
            <person name="Kim J.-M."/>
            <person name="Kodira C.D."/>
            <person name="Koehrsen M.J."/>
            <person name="Liu B."/>
            <person name="Miranda-Saavedra D."/>
            <person name="O'Leary S."/>
            <person name="Ortiz-Castellanos L."/>
            <person name="Poulter R."/>
            <person name="Rodriguez-Romero J."/>
            <person name="Ruiz-Herrera J."/>
            <person name="Shen Y.-Q."/>
            <person name="Zeng Q."/>
            <person name="Galagan J."/>
            <person name="Birren B.W."/>
            <person name="Cuomo C.A."/>
            <person name="Wickes B.L."/>
        </authorList>
    </citation>
    <scope>NUCLEOTIDE SEQUENCE [LARGE SCALE GENOMIC DNA]</scope>
    <source>
        <strain evidence="9">RA 99-880 / ATCC MYA-4621 / FGSC 9543 / NRRL 43880</strain>
    </source>
</reference>
<feature type="transmembrane region" description="Helical" evidence="6">
    <location>
        <begin position="253"/>
        <end position="273"/>
    </location>
</feature>
<feature type="transmembrane region" description="Helical" evidence="6">
    <location>
        <begin position="150"/>
        <end position="170"/>
    </location>
</feature>
<dbReference type="RefSeq" id="XP_067518214.1">
    <property type="nucleotide sequence ID" value="XM_067662113.1"/>
</dbReference>
<keyword evidence="9" id="KW-1185">Reference proteome</keyword>
<evidence type="ECO:0000313" key="9">
    <source>
        <dbReference type="Proteomes" id="UP000009138"/>
    </source>
</evidence>
<comment type="subcellular location">
    <subcellularLocation>
        <location evidence="1">Membrane</location>
        <topology evidence="1">Multi-pass membrane protein</topology>
    </subcellularLocation>
</comment>
<keyword evidence="5 6" id="KW-0472">Membrane</keyword>
<evidence type="ECO:0000313" key="8">
    <source>
        <dbReference type="EMBL" id="EIE82818.1"/>
    </source>
</evidence>
<feature type="transmembrane region" description="Helical" evidence="6">
    <location>
        <begin position="126"/>
        <end position="144"/>
    </location>
</feature>
<dbReference type="InParanoid" id="I1C2Y8"/>
<evidence type="ECO:0008006" key="10">
    <source>
        <dbReference type="Google" id="ProtNLM"/>
    </source>
</evidence>
<dbReference type="OMA" id="KSPQWWD"/>
<dbReference type="PANTHER" id="PTHR10383:SF9">
    <property type="entry name" value="SERINE INCORPORATOR, ISOFORM F"/>
    <property type="match status" value="1"/>
</dbReference>
<proteinExistence type="inferred from homology"/>
<dbReference type="OrthoDB" id="5963193at2759"/>
<dbReference type="AlphaFoldDB" id="I1C2Y8"/>
<protein>
    <recommendedName>
        <fullName evidence="10">TMS membrane protein/tumor differentially expressed protein</fullName>
    </recommendedName>
</protein>
<evidence type="ECO:0000256" key="1">
    <source>
        <dbReference type="ARBA" id="ARBA00004141"/>
    </source>
</evidence>
<comment type="similarity">
    <text evidence="2">Belongs to the TDE1 family.</text>
</comment>
<feature type="transmembrane region" description="Helical" evidence="6">
    <location>
        <begin position="293"/>
        <end position="310"/>
    </location>
</feature>
<evidence type="ECO:0000256" key="6">
    <source>
        <dbReference type="SAM" id="Phobius"/>
    </source>
</evidence>
<evidence type="ECO:0000256" key="4">
    <source>
        <dbReference type="ARBA" id="ARBA00022989"/>
    </source>
</evidence>
<evidence type="ECO:0000256" key="5">
    <source>
        <dbReference type="ARBA" id="ARBA00023136"/>
    </source>
</evidence>
<feature type="chain" id="PRO_5003638316" description="TMS membrane protein/tumor differentially expressed protein" evidence="7">
    <location>
        <begin position="18"/>
        <end position="398"/>
    </location>
</feature>
<gene>
    <name evidence="8" type="ORF">RO3G_07523</name>
</gene>
<feature type="signal peptide" evidence="7">
    <location>
        <begin position="1"/>
        <end position="17"/>
    </location>
</feature>
<keyword evidence="7" id="KW-0732">Signal</keyword>
<dbReference type="InterPro" id="IPR005016">
    <property type="entry name" value="TDE1/TMS"/>
</dbReference>
<organism evidence="8 9">
    <name type="scientific">Rhizopus delemar (strain RA 99-880 / ATCC MYA-4621 / FGSC 9543 / NRRL 43880)</name>
    <name type="common">Mucormycosis agent</name>
    <name type="synonym">Rhizopus arrhizus var. delemar</name>
    <dbReference type="NCBI Taxonomy" id="246409"/>
    <lineage>
        <taxon>Eukaryota</taxon>
        <taxon>Fungi</taxon>
        <taxon>Fungi incertae sedis</taxon>
        <taxon>Mucoromycota</taxon>
        <taxon>Mucoromycotina</taxon>
        <taxon>Mucoromycetes</taxon>
        <taxon>Mucorales</taxon>
        <taxon>Mucorineae</taxon>
        <taxon>Rhizopodaceae</taxon>
        <taxon>Rhizopus</taxon>
    </lineage>
</organism>
<feature type="transmembrane region" description="Helical" evidence="6">
    <location>
        <begin position="85"/>
        <end position="105"/>
    </location>
</feature>
<dbReference type="EMBL" id="CH476736">
    <property type="protein sequence ID" value="EIE82818.1"/>
    <property type="molecule type" value="Genomic_DNA"/>
</dbReference>
<accession>I1C2Y8</accession>
<dbReference type="VEuPathDB" id="FungiDB:RO3G_07523"/>
<feature type="transmembrane region" description="Helical" evidence="6">
    <location>
        <begin position="366"/>
        <end position="390"/>
    </location>
</feature>
<evidence type="ECO:0000256" key="7">
    <source>
        <dbReference type="SAM" id="SignalP"/>
    </source>
</evidence>
<feature type="transmembrane region" description="Helical" evidence="6">
    <location>
        <begin position="190"/>
        <end position="214"/>
    </location>
</feature>
<keyword evidence="3 6" id="KW-0812">Transmembrane</keyword>
<evidence type="ECO:0000256" key="3">
    <source>
        <dbReference type="ARBA" id="ARBA00022692"/>
    </source>
</evidence>
<name>I1C2Y8_RHIO9</name>
<dbReference type="FunCoup" id="I1C2Y8">
    <property type="interactions" value="370"/>
</dbReference>
<dbReference type="Pfam" id="PF03348">
    <property type="entry name" value="Serinc"/>
    <property type="match status" value="2"/>
</dbReference>
<keyword evidence="4 6" id="KW-1133">Transmembrane helix</keyword>
<evidence type="ECO:0000256" key="2">
    <source>
        <dbReference type="ARBA" id="ARBA00006665"/>
    </source>
</evidence>
<dbReference type="PANTHER" id="PTHR10383">
    <property type="entry name" value="SERINE INCORPORATOR"/>
    <property type="match status" value="1"/>
</dbReference>